<evidence type="ECO:0000256" key="1">
    <source>
        <dbReference type="ARBA" id="ARBA00010923"/>
    </source>
</evidence>
<dbReference type="InterPro" id="IPR052021">
    <property type="entry name" value="Type-I_RS_S_subunit"/>
</dbReference>
<dbReference type="Gene3D" id="3.90.220.20">
    <property type="entry name" value="DNA methylase specificity domains"/>
    <property type="match status" value="2"/>
</dbReference>
<dbReference type="Pfam" id="PF01420">
    <property type="entry name" value="Methylase_S"/>
    <property type="match status" value="1"/>
</dbReference>
<name>A0A2A9ETT1_9MICO</name>
<dbReference type="InterPro" id="IPR044946">
    <property type="entry name" value="Restrct_endonuc_typeI_TRD_sf"/>
</dbReference>
<keyword evidence="6" id="KW-1185">Reference proteome</keyword>
<evidence type="ECO:0000313" key="5">
    <source>
        <dbReference type="EMBL" id="PFG42424.1"/>
    </source>
</evidence>
<gene>
    <name evidence="5" type="ORF">ATJ88_1085</name>
</gene>
<feature type="domain" description="Type I restriction modification DNA specificity" evidence="4">
    <location>
        <begin position="9"/>
        <end position="176"/>
    </location>
</feature>
<dbReference type="GO" id="GO:0009307">
    <property type="term" value="P:DNA restriction-modification system"/>
    <property type="evidence" value="ECO:0007669"/>
    <property type="project" value="UniProtKB-KW"/>
</dbReference>
<keyword evidence="3" id="KW-0238">DNA-binding</keyword>
<proteinExistence type="inferred from homology"/>
<dbReference type="GO" id="GO:0003677">
    <property type="term" value="F:DNA binding"/>
    <property type="evidence" value="ECO:0007669"/>
    <property type="project" value="UniProtKB-KW"/>
</dbReference>
<sequence length="386" mass="41229">MANIQAGVLGDFCRFRAGGPFPQSEQGNKSGEVPFIKVSDLSKNGNSPAIVNANNWLHGDQLERLRPVLAPAGSVVFAKIGEGLKAERLRRLSRDTAIDNNLMVAVPNEERVVPGFLFYYLQTVGISNLAVGSALPYLKQSDLSDLPCQLPSLGVQAAIADVLGALDDKIAANTQLATTADELAGALLRSHVDPTARTTLTDIAEVIMGSSPTGETLNEEGEGVPFFQGVRDFGFRFPARRVWTTSPTRFAEEADVLVSVRAPVGSINVASERLCVGRGLAAVRARDGRQATLLHLLRHVPDVWLPFEAEGTVFGSINRAQLHALDLPVVPRDVAGSLESEISALESRIRFAVVENQKLAATRDALLPALMSGKLRVEGAAEVAGL</sequence>
<reference evidence="5 6" key="1">
    <citation type="submission" date="2017-10" db="EMBL/GenBank/DDBJ databases">
        <title>Sequencing the genomes of 1000 actinobacteria strains.</title>
        <authorList>
            <person name="Klenk H.-P."/>
        </authorList>
    </citation>
    <scope>NUCLEOTIDE SEQUENCE [LARGE SCALE GENOMIC DNA]</scope>
    <source>
        <strain evidence="5 6">DSM 21863</strain>
    </source>
</reference>
<evidence type="ECO:0000256" key="2">
    <source>
        <dbReference type="ARBA" id="ARBA00022747"/>
    </source>
</evidence>
<evidence type="ECO:0000313" key="6">
    <source>
        <dbReference type="Proteomes" id="UP000224130"/>
    </source>
</evidence>
<dbReference type="OrthoDB" id="9798929at2"/>
<dbReference type="AlphaFoldDB" id="A0A2A9ETT1"/>
<dbReference type="PANTHER" id="PTHR30408">
    <property type="entry name" value="TYPE-1 RESTRICTION ENZYME ECOKI SPECIFICITY PROTEIN"/>
    <property type="match status" value="1"/>
</dbReference>
<dbReference type="CDD" id="cd17495">
    <property type="entry name" value="RMtype1_S_Cep9333ORF4827P-TRD2-CR2_like"/>
    <property type="match status" value="1"/>
</dbReference>
<accession>A0A2A9ETT1</accession>
<dbReference type="SUPFAM" id="SSF116734">
    <property type="entry name" value="DNA methylase specificity domain"/>
    <property type="match status" value="2"/>
</dbReference>
<keyword evidence="2" id="KW-0680">Restriction system</keyword>
<evidence type="ECO:0000259" key="4">
    <source>
        <dbReference type="Pfam" id="PF01420"/>
    </source>
</evidence>
<comment type="similarity">
    <text evidence="1">Belongs to the type-I restriction system S methylase family.</text>
</comment>
<dbReference type="EMBL" id="PDJJ01000001">
    <property type="protein sequence ID" value="PFG42424.1"/>
    <property type="molecule type" value="Genomic_DNA"/>
</dbReference>
<comment type="caution">
    <text evidence="5">The sequence shown here is derived from an EMBL/GenBank/DDBJ whole genome shotgun (WGS) entry which is preliminary data.</text>
</comment>
<dbReference type="PANTHER" id="PTHR30408:SF12">
    <property type="entry name" value="TYPE I RESTRICTION ENZYME MJAVIII SPECIFICITY SUBUNIT"/>
    <property type="match status" value="1"/>
</dbReference>
<protein>
    <submittedName>
        <fullName evidence="5">Type I restriction enzyme S subunit</fullName>
    </submittedName>
</protein>
<organism evidence="5 6">
    <name type="scientific">Isoptericola jiangsuensis</name>
    <dbReference type="NCBI Taxonomy" id="548579"/>
    <lineage>
        <taxon>Bacteria</taxon>
        <taxon>Bacillati</taxon>
        <taxon>Actinomycetota</taxon>
        <taxon>Actinomycetes</taxon>
        <taxon>Micrococcales</taxon>
        <taxon>Promicromonosporaceae</taxon>
        <taxon>Isoptericola</taxon>
    </lineage>
</organism>
<dbReference type="Proteomes" id="UP000224130">
    <property type="component" value="Unassembled WGS sequence"/>
</dbReference>
<evidence type="ECO:0000256" key="3">
    <source>
        <dbReference type="ARBA" id="ARBA00023125"/>
    </source>
</evidence>
<dbReference type="InterPro" id="IPR000055">
    <property type="entry name" value="Restrct_endonuc_typeI_TRD"/>
</dbReference>